<evidence type="ECO:0000313" key="1">
    <source>
        <dbReference type="EMBL" id="KAK3366245.1"/>
    </source>
</evidence>
<organism evidence="1 2">
    <name type="scientific">Lasiosphaeria ovina</name>
    <dbReference type="NCBI Taxonomy" id="92902"/>
    <lineage>
        <taxon>Eukaryota</taxon>
        <taxon>Fungi</taxon>
        <taxon>Dikarya</taxon>
        <taxon>Ascomycota</taxon>
        <taxon>Pezizomycotina</taxon>
        <taxon>Sordariomycetes</taxon>
        <taxon>Sordariomycetidae</taxon>
        <taxon>Sordariales</taxon>
        <taxon>Lasiosphaeriaceae</taxon>
        <taxon>Lasiosphaeria</taxon>
    </lineage>
</organism>
<dbReference type="EMBL" id="JAULSN010000008">
    <property type="protein sequence ID" value="KAK3366245.1"/>
    <property type="molecule type" value="Genomic_DNA"/>
</dbReference>
<dbReference type="Proteomes" id="UP001287356">
    <property type="component" value="Unassembled WGS sequence"/>
</dbReference>
<dbReference type="AlphaFoldDB" id="A0AAE0JY77"/>
<reference evidence="1" key="1">
    <citation type="journal article" date="2023" name="Mol. Phylogenet. Evol.">
        <title>Genome-scale phylogeny and comparative genomics of the fungal order Sordariales.</title>
        <authorList>
            <person name="Hensen N."/>
            <person name="Bonometti L."/>
            <person name="Westerberg I."/>
            <person name="Brannstrom I.O."/>
            <person name="Guillou S."/>
            <person name="Cros-Aarteil S."/>
            <person name="Calhoun S."/>
            <person name="Haridas S."/>
            <person name="Kuo A."/>
            <person name="Mondo S."/>
            <person name="Pangilinan J."/>
            <person name="Riley R."/>
            <person name="LaButti K."/>
            <person name="Andreopoulos B."/>
            <person name="Lipzen A."/>
            <person name="Chen C."/>
            <person name="Yan M."/>
            <person name="Daum C."/>
            <person name="Ng V."/>
            <person name="Clum A."/>
            <person name="Steindorff A."/>
            <person name="Ohm R.A."/>
            <person name="Martin F."/>
            <person name="Silar P."/>
            <person name="Natvig D.O."/>
            <person name="Lalanne C."/>
            <person name="Gautier V."/>
            <person name="Ament-Velasquez S.L."/>
            <person name="Kruys A."/>
            <person name="Hutchinson M.I."/>
            <person name="Powell A.J."/>
            <person name="Barry K."/>
            <person name="Miller A.N."/>
            <person name="Grigoriev I.V."/>
            <person name="Debuchy R."/>
            <person name="Gladieux P."/>
            <person name="Hiltunen Thoren M."/>
            <person name="Johannesson H."/>
        </authorList>
    </citation>
    <scope>NUCLEOTIDE SEQUENCE</scope>
    <source>
        <strain evidence="1">CBS 958.72</strain>
    </source>
</reference>
<gene>
    <name evidence="1" type="ORF">B0T24DRAFT_416372</name>
</gene>
<proteinExistence type="predicted"/>
<sequence length="179" mass="18758">MALLVSALSCPVLCRPDGNTARNPSLPVGSQNPPKRSSAPLYPGRYRSAGISRAGGLAGSCAARSARAAVVSSPLRSRQALGVAWQRGIRRLWPNVLVPGFLLLGTLESLSPFSLWCLSVFMGGLWGACCHFWPRFVSRSKSKGTVGGGRWPSTNGVCLSLILWKGVSRGGVGGVRPGG</sequence>
<name>A0AAE0JY77_9PEZI</name>
<reference evidence="1" key="2">
    <citation type="submission" date="2023-06" db="EMBL/GenBank/DDBJ databases">
        <authorList>
            <consortium name="Lawrence Berkeley National Laboratory"/>
            <person name="Haridas S."/>
            <person name="Hensen N."/>
            <person name="Bonometti L."/>
            <person name="Westerberg I."/>
            <person name="Brannstrom I.O."/>
            <person name="Guillou S."/>
            <person name="Cros-Aarteil S."/>
            <person name="Calhoun S."/>
            <person name="Kuo A."/>
            <person name="Mondo S."/>
            <person name="Pangilinan J."/>
            <person name="Riley R."/>
            <person name="Labutti K."/>
            <person name="Andreopoulos B."/>
            <person name="Lipzen A."/>
            <person name="Chen C."/>
            <person name="Yanf M."/>
            <person name="Daum C."/>
            <person name="Ng V."/>
            <person name="Clum A."/>
            <person name="Steindorff A."/>
            <person name="Ohm R."/>
            <person name="Martin F."/>
            <person name="Silar P."/>
            <person name="Natvig D."/>
            <person name="Lalanne C."/>
            <person name="Gautier V."/>
            <person name="Ament-Velasquez S.L."/>
            <person name="Kruys A."/>
            <person name="Hutchinson M.I."/>
            <person name="Powell A.J."/>
            <person name="Barry K."/>
            <person name="Miller A.N."/>
            <person name="Grigoriev I.V."/>
            <person name="Debuchy R."/>
            <person name="Gladieux P."/>
            <person name="Thoren M.H."/>
            <person name="Johannesson H."/>
        </authorList>
    </citation>
    <scope>NUCLEOTIDE SEQUENCE</scope>
    <source>
        <strain evidence="1">CBS 958.72</strain>
    </source>
</reference>
<evidence type="ECO:0000313" key="2">
    <source>
        <dbReference type="Proteomes" id="UP001287356"/>
    </source>
</evidence>
<keyword evidence="2" id="KW-1185">Reference proteome</keyword>
<protein>
    <submittedName>
        <fullName evidence="1">Uncharacterized protein</fullName>
    </submittedName>
</protein>
<comment type="caution">
    <text evidence="1">The sequence shown here is derived from an EMBL/GenBank/DDBJ whole genome shotgun (WGS) entry which is preliminary data.</text>
</comment>
<accession>A0AAE0JY77</accession>